<keyword evidence="3" id="KW-1185">Reference proteome</keyword>
<feature type="coiled-coil region" evidence="1">
    <location>
        <begin position="53"/>
        <end position="97"/>
    </location>
</feature>
<protein>
    <submittedName>
        <fullName evidence="2">DgyrCDS11048</fullName>
    </submittedName>
</protein>
<proteinExistence type="predicted"/>
<dbReference type="Proteomes" id="UP000549394">
    <property type="component" value="Unassembled WGS sequence"/>
</dbReference>
<organism evidence="2 3">
    <name type="scientific">Dimorphilus gyrociliatus</name>
    <dbReference type="NCBI Taxonomy" id="2664684"/>
    <lineage>
        <taxon>Eukaryota</taxon>
        <taxon>Metazoa</taxon>
        <taxon>Spiralia</taxon>
        <taxon>Lophotrochozoa</taxon>
        <taxon>Annelida</taxon>
        <taxon>Polychaeta</taxon>
        <taxon>Polychaeta incertae sedis</taxon>
        <taxon>Dinophilidae</taxon>
        <taxon>Dimorphilus</taxon>
    </lineage>
</organism>
<dbReference type="AlphaFoldDB" id="A0A7I8W4N8"/>
<evidence type="ECO:0000313" key="3">
    <source>
        <dbReference type="Proteomes" id="UP000549394"/>
    </source>
</evidence>
<evidence type="ECO:0000313" key="2">
    <source>
        <dbReference type="EMBL" id="CAD5122639.1"/>
    </source>
</evidence>
<dbReference type="EMBL" id="CAJFCJ010000018">
    <property type="protein sequence ID" value="CAD5122639.1"/>
    <property type="molecule type" value="Genomic_DNA"/>
</dbReference>
<accession>A0A7I8W4N8</accession>
<evidence type="ECO:0000256" key="1">
    <source>
        <dbReference type="SAM" id="Coils"/>
    </source>
</evidence>
<keyword evidence="1" id="KW-0175">Coiled coil</keyword>
<gene>
    <name evidence="2" type="ORF">DGYR_LOCUS10429</name>
</gene>
<sequence>MNTDRKRNTQELKATWRRLWAEIYLTKREPADSGDTITANCKGALVITYKGEKELLQYINESVQTELKNLETEKKIHTDLIACKNMLEKQMEEANEEQIQMNNPVSEKMNKFENQAKFLRRNNKSIGQATKKFVRERYNQETLTVLIEIIDKALRAPHDPYVKLDNESETVINLSSIIQQHPENSSLFKLLPFDMH</sequence>
<name>A0A7I8W4N8_9ANNE</name>
<reference evidence="2 3" key="1">
    <citation type="submission" date="2020-08" db="EMBL/GenBank/DDBJ databases">
        <authorList>
            <person name="Hejnol A."/>
        </authorList>
    </citation>
    <scope>NUCLEOTIDE SEQUENCE [LARGE SCALE GENOMIC DNA]</scope>
</reference>
<comment type="caution">
    <text evidence="2">The sequence shown here is derived from an EMBL/GenBank/DDBJ whole genome shotgun (WGS) entry which is preliminary data.</text>
</comment>